<evidence type="ECO:0000259" key="2">
    <source>
        <dbReference type="Pfam" id="PF11883"/>
    </source>
</evidence>
<accession>A0A8X7QH55</accession>
<sequence length="116" mass="12680">MFWFFRFVDLGSVAKGEAREIIDTLMDAESYEESEVMKCVHIGLLCVQESASDRPDMSSVVFMLGHNAIDLPSPKHPAFTVGRKRNVKNGGSSGNWPSGETGSSVNDVTLTDVQGR</sequence>
<dbReference type="Pfam" id="PF11883">
    <property type="entry name" value="DUF3403"/>
    <property type="match status" value="1"/>
</dbReference>
<dbReference type="EMBL" id="JAAMPC010000013">
    <property type="protein sequence ID" value="KAG2267933.1"/>
    <property type="molecule type" value="Genomic_DNA"/>
</dbReference>
<evidence type="ECO:0000256" key="1">
    <source>
        <dbReference type="SAM" id="MobiDB-lite"/>
    </source>
</evidence>
<evidence type="ECO:0000313" key="3">
    <source>
        <dbReference type="EMBL" id="KAG2267933.1"/>
    </source>
</evidence>
<dbReference type="InterPro" id="IPR021820">
    <property type="entry name" value="S-locus_recpt_kinase_C"/>
</dbReference>
<protein>
    <recommendedName>
        <fullName evidence="2">S-locus receptor kinase C-terminal domain-containing protein</fullName>
    </recommendedName>
</protein>
<comment type="caution">
    <text evidence="3">The sequence shown here is derived from an EMBL/GenBank/DDBJ whole genome shotgun (WGS) entry which is preliminary data.</text>
</comment>
<dbReference type="PANTHER" id="PTHR27006">
    <property type="entry name" value="PROMASTIGOTE SURFACE ANTIGEN PROTEIN PSA"/>
    <property type="match status" value="1"/>
</dbReference>
<evidence type="ECO:0000313" key="4">
    <source>
        <dbReference type="Proteomes" id="UP000886595"/>
    </source>
</evidence>
<gene>
    <name evidence="3" type="ORF">Bca52824_062488</name>
</gene>
<reference evidence="3 4" key="1">
    <citation type="submission" date="2020-02" db="EMBL/GenBank/DDBJ databases">
        <authorList>
            <person name="Ma Q."/>
            <person name="Huang Y."/>
            <person name="Song X."/>
            <person name="Pei D."/>
        </authorList>
    </citation>
    <scope>NUCLEOTIDE SEQUENCE [LARGE SCALE GENOMIC DNA]</scope>
    <source>
        <strain evidence="3">Sxm20200214</strain>
        <tissue evidence="3">Leaf</tissue>
    </source>
</reference>
<dbReference type="Gene3D" id="1.10.510.10">
    <property type="entry name" value="Transferase(Phosphotransferase) domain 1"/>
    <property type="match status" value="1"/>
</dbReference>
<proteinExistence type="predicted"/>
<dbReference type="PANTHER" id="PTHR27006:SF606">
    <property type="entry name" value="INTERLEUKIN-1 RECEPTOR-ASSOCIATED KINASE 4"/>
    <property type="match status" value="1"/>
</dbReference>
<keyword evidence="4" id="KW-1185">Reference proteome</keyword>
<dbReference type="GO" id="GO:0004674">
    <property type="term" value="F:protein serine/threonine kinase activity"/>
    <property type="evidence" value="ECO:0007669"/>
    <property type="project" value="InterPro"/>
</dbReference>
<feature type="domain" description="S-locus receptor kinase C-terminal" evidence="2">
    <location>
        <begin position="69"/>
        <end position="116"/>
    </location>
</feature>
<dbReference type="OrthoDB" id="1100505at2759"/>
<feature type="compositionally biased region" description="Polar residues" evidence="1">
    <location>
        <begin position="94"/>
        <end position="116"/>
    </location>
</feature>
<feature type="region of interest" description="Disordered" evidence="1">
    <location>
        <begin position="75"/>
        <end position="116"/>
    </location>
</feature>
<dbReference type="Proteomes" id="UP000886595">
    <property type="component" value="Unassembled WGS sequence"/>
</dbReference>
<name>A0A8X7QH55_BRACI</name>
<organism evidence="3 4">
    <name type="scientific">Brassica carinata</name>
    <name type="common">Ethiopian mustard</name>
    <name type="synonym">Abyssinian cabbage</name>
    <dbReference type="NCBI Taxonomy" id="52824"/>
    <lineage>
        <taxon>Eukaryota</taxon>
        <taxon>Viridiplantae</taxon>
        <taxon>Streptophyta</taxon>
        <taxon>Embryophyta</taxon>
        <taxon>Tracheophyta</taxon>
        <taxon>Spermatophyta</taxon>
        <taxon>Magnoliopsida</taxon>
        <taxon>eudicotyledons</taxon>
        <taxon>Gunneridae</taxon>
        <taxon>Pentapetalae</taxon>
        <taxon>rosids</taxon>
        <taxon>malvids</taxon>
        <taxon>Brassicales</taxon>
        <taxon>Brassicaceae</taxon>
        <taxon>Brassiceae</taxon>
        <taxon>Brassica</taxon>
    </lineage>
</organism>
<dbReference type="AlphaFoldDB" id="A0A8X7QH55"/>